<dbReference type="GO" id="GO:0019698">
    <property type="term" value="P:D-galacturonate catabolic process"/>
    <property type="evidence" value="ECO:0007669"/>
    <property type="project" value="TreeGrafter"/>
</dbReference>
<dbReference type="InterPro" id="IPR000669">
    <property type="entry name" value="Mannitol_DH"/>
</dbReference>
<sequence>MQTLRRDLLASGKLNVAHTPGAPVYPVNILQIGDGNFLRGFVDWMVDTANGQGLFKGGVAIAQPLAKGLAEPLNAQEGLYTVLLRGIEGGQEVEARRVISCVSQSLNPYEQWDAMLTLAASPALRFVVSNTTEAGIADADEAYTPGKCQNNFPAKVAALLHARYQKLGGTKESGLIFLPCELIEANGTNLKRIVLSHAKRWKLEAGFSEWVEKHNHFLDTLVDRIVPGYPAAEAPALYDAWGYKDPLVVAAEPFHVWVIQGPKALAEEFPLHKAGLNVVWTDDMQPYRTRKVRILNGAHTASSLAAYRAGLDTVKSMMDDATVSAFLKKVMFEEIVPFVPLPEAERQSYAATIVERFGNPYIRHELISIALNSVSKWKVRVLPTVKDFAAKNGKAPSGLAFSLAALLWFYKGDLVGGDYTGKRDAGSYPIKDDAAVIETLAAAWKAAKAGQAAAVAAPLLGNTHLWGEDLTKVPGLAEQVGQALTAIEAKGVKAAIQDLLSA</sequence>
<feature type="domain" description="Mannitol dehydrogenase C-terminal" evidence="4">
    <location>
        <begin position="283"/>
        <end position="487"/>
    </location>
</feature>
<gene>
    <name evidence="5" type="ORF">CWS72_06665</name>
</gene>
<evidence type="ECO:0000259" key="3">
    <source>
        <dbReference type="Pfam" id="PF01232"/>
    </source>
</evidence>
<evidence type="ECO:0000313" key="6">
    <source>
        <dbReference type="Proteomes" id="UP000233293"/>
    </source>
</evidence>
<dbReference type="Pfam" id="PF08125">
    <property type="entry name" value="Mannitol_dh_C"/>
    <property type="match status" value="1"/>
</dbReference>
<proteinExistence type="predicted"/>
<dbReference type="PANTHER" id="PTHR30524">
    <property type="entry name" value="MANNITOL-1-PHOSPHATE 5-DEHYDROGENASE"/>
    <property type="match status" value="1"/>
</dbReference>
<dbReference type="InterPro" id="IPR036291">
    <property type="entry name" value="NAD(P)-bd_dom_sf"/>
</dbReference>
<dbReference type="InterPro" id="IPR013118">
    <property type="entry name" value="Mannitol_DH_C"/>
</dbReference>
<dbReference type="PRINTS" id="PR00084">
    <property type="entry name" value="MTLDHDRGNASE"/>
</dbReference>
<dbReference type="Gene3D" id="1.10.1040.10">
    <property type="entry name" value="N-(1-d-carboxylethyl)-l-norvaline Dehydrogenase, domain 2"/>
    <property type="match status" value="1"/>
</dbReference>
<dbReference type="OrthoDB" id="271711at2"/>
<dbReference type="RefSeq" id="WP_101249801.1">
    <property type="nucleotide sequence ID" value="NZ_PIUM01000005.1"/>
</dbReference>
<dbReference type="Gene3D" id="3.40.50.720">
    <property type="entry name" value="NAD(P)-binding Rossmann-like Domain"/>
    <property type="match status" value="1"/>
</dbReference>
<evidence type="ECO:0000259" key="4">
    <source>
        <dbReference type="Pfam" id="PF08125"/>
    </source>
</evidence>
<dbReference type="PANTHER" id="PTHR30524:SF0">
    <property type="entry name" value="ALTRONATE OXIDOREDUCTASE-RELATED"/>
    <property type="match status" value="1"/>
</dbReference>
<organism evidence="5 6">
    <name type="scientific">Telmatospirillum siberiense</name>
    <dbReference type="NCBI Taxonomy" id="382514"/>
    <lineage>
        <taxon>Bacteria</taxon>
        <taxon>Pseudomonadati</taxon>
        <taxon>Pseudomonadota</taxon>
        <taxon>Alphaproteobacteria</taxon>
        <taxon>Rhodospirillales</taxon>
        <taxon>Rhodospirillaceae</taxon>
        <taxon>Telmatospirillum</taxon>
    </lineage>
</organism>
<comment type="caution">
    <text evidence="5">The sequence shown here is derived from an EMBL/GenBank/DDBJ whole genome shotgun (WGS) entry which is preliminary data.</text>
</comment>
<dbReference type="NCBIfam" id="NF002969">
    <property type="entry name" value="PRK03643.1"/>
    <property type="match status" value="1"/>
</dbReference>
<dbReference type="GO" id="GO:0008926">
    <property type="term" value="F:mannitol-1-phosphate 5-dehydrogenase activity"/>
    <property type="evidence" value="ECO:0007669"/>
    <property type="project" value="TreeGrafter"/>
</dbReference>
<dbReference type="Pfam" id="PF01232">
    <property type="entry name" value="Mannitol_dh"/>
    <property type="match status" value="1"/>
</dbReference>
<dbReference type="GO" id="GO:0005829">
    <property type="term" value="C:cytosol"/>
    <property type="evidence" value="ECO:0007669"/>
    <property type="project" value="TreeGrafter"/>
</dbReference>
<dbReference type="SUPFAM" id="SSF51735">
    <property type="entry name" value="NAD(P)-binding Rossmann-fold domains"/>
    <property type="match status" value="1"/>
</dbReference>
<dbReference type="InterPro" id="IPR008927">
    <property type="entry name" value="6-PGluconate_DH-like_C_sf"/>
</dbReference>
<name>A0A2N3PXZ7_9PROT</name>
<dbReference type="SUPFAM" id="SSF48179">
    <property type="entry name" value="6-phosphogluconate dehydrogenase C-terminal domain-like"/>
    <property type="match status" value="1"/>
</dbReference>
<dbReference type="Proteomes" id="UP000233293">
    <property type="component" value="Unassembled WGS sequence"/>
</dbReference>
<reference evidence="6" key="1">
    <citation type="submission" date="2017-12" db="EMBL/GenBank/DDBJ databases">
        <title>Draft genome sequence of Telmatospirillum siberiense 26-4b1T, an acidotolerant peatland alphaproteobacterium potentially involved in sulfur cycling.</title>
        <authorList>
            <person name="Hausmann B."/>
            <person name="Pjevac P."/>
            <person name="Schreck K."/>
            <person name="Herbold C.W."/>
            <person name="Daims H."/>
            <person name="Wagner M."/>
            <person name="Pester M."/>
            <person name="Loy A."/>
        </authorList>
    </citation>
    <scope>NUCLEOTIDE SEQUENCE [LARGE SCALE GENOMIC DNA]</scope>
    <source>
        <strain evidence="6">26-4b1</strain>
    </source>
</reference>
<dbReference type="InterPro" id="IPR013131">
    <property type="entry name" value="Mannitol_DH_N"/>
</dbReference>
<keyword evidence="1" id="KW-0560">Oxidoreductase</keyword>
<evidence type="ECO:0000256" key="1">
    <source>
        <dbReference type="ARBA" id="ARBA00023002"/>
    </source>
</evidence>
<dbReference type="AlphaFoldDB" id="A0A2N3PXZ7"/>
<protein>
    <submittedName>
        <fullName evidence="5">Tagaturonate reductase</fullName>
    </submittedName>
</protein>
<evidence type="ECO:0000313" key="5">
    <source>
        <dbReference type="EMBL" id="PKU25277.1"/>
    </source>
</evidence>
<dbReference type="GO" id="GO:0009026">
    <property type="term" value="F:tagaturonate reductase activity"/>
    <property type="evidence" value="ECO:0007669"/>
    <property type="project" value="TreeGrafter"/>
</dbReference>
<keyword evidence="2" id="KW-0520">NAD</keyword>
<dbReference type="GO" id="GO:0019592">
    <property type="term" value="P:mannitol catabolic process"/>
    <property type="evidence" value="ECO:0007669"/>
    <property type="project" value="TreeGrafter"/>
</dbReference>
<dbReference type="InterPro" id="IPR013328">
    <property type="entry name" value="6PGD_dom2"/>
</dbReference>
<keyword evidence="6" id="KW-1185">Reference proteome</keyword>
<dbReference type="EMBL" id="PIUM01000005">
    <property type="protein sequence ID" value="PKU25277.1"/>
    <property type="molecule type" value="Genomic_DNA"/>
</dbReference>
<evidence type="ECO:0000256" key="2">
    <source>
        <dbReference type="ARBA" id="ARBA00023027"/>
    </source>
</evidence>
<accession>A0A2N3PXZ7</accession>
<feature type="domain" description="Mannitol dehydrogenase N-terminal" evidence="3">
    <location>
        <begin position="28"/>
        <end position="271"/>
    </location>
</feature>